<gene>
    <name evidence="1" type="ORF">DHW61_12270</name>
</gene>
<comment type="caution">
    <text evidence="1">The sequence shown here is derived from an EMBL/GenBank/DDBJ whole genome shotgun (WGS) entry which is preliminary data.</text>
</comment>
<sequence>MINTIDLKNGKIKYWIGEMPSINITNSLSNKENIQVQCDRSGTNTKAALEVFLHRNASYYGLLGMEYFPSSDSDNLKIIFNYTIENEAEYKDTILEYDEKAFMGLTEEYLSYTKKNIKTYLSENDKIQGGILNFTVAANSEVGSSPKLFGALSEMLVELIAKANSKENNDNLDNVIKDIFYSSSLFVK</sequence>
<dbReference type="Proteomes" id="UP000262969">
    <property type="component" value="Unassembled WGS sequence"/>
</dbReference>
<dbReference type="EMBL" id="DPVV01000412">
    <property type="protein sequence ID" value="HCL03161.1"/>
    <property type="molecule type" value="Genomic_DNA"/>
</dbReference>
<dbReference type="AlphaFoldDB" id="A0A3D2X7S6"/>
<accession>A0A3D2X7S6</accession>
<proteinExistence type="predicted"/>
<name>A0A3D2X7S6_9FIRM</name>
<evidence type="ECO:0000313" key="2">
    <source>
        <dbReference type="Proteomes" id="UP000262969"/>
    </source>
</evidence>
<protein>
    <submittedName>
        <fullName evidence="1">Uncharacterized protein</fullName>
    </submittedName>
</protein>
<evidence type="ECO:0000313" key="1">
    <source>
        <dbReference type="EMBL" id="HCL03161.1"/>
    </source>
</evidence>
<organism evidence="1 2">
    <name type="scientific">Lachnoclostridium phytofermentans</name>
    <dbReference type="NCBI Taxonomy" id="66219"/>
    <lineage>
        <taxon>Bacteria</taxon>
        <taxon>Bacillati</taxon>
        <taxon>Bacillota</taxon>
        <taxon>Clostridia</taxon>
        <taxon>Lachnospirales</taxon>
        <taxon>Lachnospiraceae</taxon>
    </lineage>
</organism>
<reference evidence="1 2" key="1">
    <citation type="journal article" date="2018" name="Nat. Biotechnol.">
        <title>A standardized bacterial taxonomy based on genome phylogeny substantially revises the tree of life.</title>
        <authorList>
            <person name="Parks D.H."/>
            <person name="Chuvochina M."/>
            <person name="Waite D.W."/>
            <person name="Rinke C."/>
            <person name="Skarshewski A."/>
            <person name="Chaumeil P.A."/>
            <person name="Hugenholtz P."/>
        </authorList>
    </citation>
    <scope>NUCLEOTIDE SEQUENCE [LARGE SCALE GENOMIC DNA]</scope>
    <source>
        <strain evidence="1">UBA11728</strain>
    </source>
</reference>